<dbReference type="InterPro" id="IPR007235">
    <property type="entry name" value="Glyco_trans_28_C"/>
</dbReference>
<organism evidence="2 3">
    <name type="scientific">Desulfotalea psychrophila (strain LSv54 / DSM 12343)</name>
    <dbReference type="NCBI Taxonomy" id="177439"/>
    <lineage>
        <taxon>Bacteria</taxon>
        <taxon>Pseudomonadati</taxon>
        <taxon>Thermodesulfobacteriota</taxon>
        <taxon>Desulfobulbia</taxon>
        <taxon>Desulfobulbales</taxon>
        <taxon>Desulfocapsaceae</taxon>
        <taxon>Desulfotalea</taxon>
    </lineage>
</organism>
<dbReference type="HOGENOM" id="CLU_055279_0_0_7"/>
<proteinExistence type="predicted"/>
<dbReference type="eggNOG" id="COG4671">
    <property type="taxonomic scope" value="Bacteria"/>
</dbReference>
<dbReference type="PANTHER" id="PTHR21015">
    <property type="entry name" value="UDP-N-ACETYLGLUCOSAMINE--N-ACETYLMURAMYL-(PENTAPEPTIDE) PYROPHOSPHORYL-UNDECAPRENOL N-ACETYLGLUCOSAMINE TRANSFERASE 1"/>
    <property type="match status" value="1"/>
</dbReference>
<dbReference type="SUPFAM" id="SSF53756">
    <property type="entry name" value="UDP-Glycosyltransferase/glycogen phosphorylase"/>
    <property type="match status" value="1"/>
</dbReference>
<evidence type="ECO:0000313" key="2">
    <source>
        <dbReference type="EMBL" id="CAG36477.1"/>
    </source>
</evidence>
<reference evidence="3" key="1">
    <citation type="journal article" date="2004" name="Environ. Microbiol.">
        <title>The genome of Desulfotalea psychrophila, a sulfate-reducing bacterium from permanently cold Arctic sediments.</title>
        <authorList>
            <person name="Rabus R."/>
            <person name="Ruepp A."/>
            <person name="Frickey T."/>
            <person name="Rattei T."/>
            <person name="Fartmann B."/>
            <person name="Stark M."/>
            <person name="Bauer M."/>
            <person name="Zibat A."/>
            <person name="Lombardot T."/>
            <person name="Becker I."/>
            <person name="Amann J."/>
            <person name="Gellner K."/>
            <person name="Teeling H."/>
            <person name="Leuschner W.D."/>
            <person name="Gloeckner F.-O."/>
            <person name="Lupas A.N."/>
            <person name="Amann R."/>
            <person name="Klenk H.-P."/>
        </authorList>
    </citation>
    <scope>NUCLEOTIDE SEQUENCE [LARGE SCALE GENOMIC DNA]</scope>
    <source>
        <strain evidence="3">DSM 12343 / LSv54</strain>
    </source>
</reference>
<dbReference type="GO" id="GO:0016758">
    <property type="term" value="F:hexosyltransferase activity"/>
    <property type="evidence" value="ECO:0007669"/>
    <property type="project" value="InterPro"/>
</dbReference>
<dbReference type="EMBL" id="CR522870">
    <property type="protein sequence ID" value="CAG36477.1"/>
    <property type="molecule type" value="Genomic_DNA"/>
</dbReference>
<dbReference type="CAZy" id="GT1">
    <property type="family name" value="Glycosyltransferase Family 1"/>
</dbReference>
<evidence type="ECO:0000259" key="1">
    <source>
        <dbReference type="Pfam" id="PF04101"/>
    </source>
</evidence>
<feature type="domain" description="Glycosyl transferase family 28 C-terminal" evidence="1">
    <location>
        <begin position="259"/>
        <end position="406"/>
    </location>
</feature>
<dbReference type="AlphaFoldDB" id="Q6AME8"/>
<dbReference type="Pfam" id="PF04101">
    <property type="entry name" value="Glyco_tran_28_C"/>
    <property type="match status" value="1"/>
</dbReference>
<accession>Q6AME8</accession>
<sequence length="429" mass="49316">MSVRNLMSFFTASTQKKFSPKLRDKRAAMNQTDTYNILMYSHDTYGLGHIRRTMAIANHLRDVNTNVLIMTGSPIAGRFTFPEQVDFVRIPGMIKKTNDEYRSLSIRIGQEQALAIRTSIIKATAETFKPDLFIVDKEPLGLKGEVLPTLEWFKEHSPNTNVVLGLRDILDEAEVVKKDWHKKEIYGRIESLYDEIWVYGDRDIYNPIVEYDLPEVLDERTLFTGYIPRKAINGSTREEIRRSYRILDEDKLILVTAGGGGDGSEMLEHYVAMHEYFPTSLPFKTIMITGPFMPREARESLRKRAKLYGIKTIPFHSRVEDMVKAADLVISMGGYNTICEILTQQTPALIIPRETPRKEQLIRAQHLQRRGLLDFIPWSEVNPQLLREKIISLLADSAGYKETISSFALTGLDTMRNRLQELKQLRSKI</sequence>
<dbReference type="STRING" id="177439.DP1748"/>
<keyword evidence="3" id="KW-1185">Reference proteome</keyword>
<gene>
    <name evidence="2" type="ordered locus">DP1748</name>
</gene>
<evidence type="ECO:0000313" key="3">
    <source>
        <dbReference type="Proteomes" id="UP000000602"/>
    </source>
</evidence>
<dbReference type="Proteomes" id="UP000000602">
    <property type="component" value="Chromosome"/>
</dbReference>
<dbReference type="Gene3D" id="3.40.50.2000">
    <property type="entry name" value="Glycogen Phosphorylase B"/>
    <property type="match status" value="1"/>
</dbReference>
<dbReference type="PANTHER" id="PTHR21015:SF28">
    <property type="entry name" value="SLL1722 PROTEIN"/>
    <property type="match status" value="1"/>
</dbReference>
<dbReference type="PIRSF" id="PIRSF017085">
    <property type="entry name" value="Glycosyltransf_RedA_prd"/>
    <property type="match status" value="1"/>
</dbReference>
<protein>
    <recommendedName>
        <fullName evidence="1">Glycosyl transferase family 28 C-terminal domain-containing protein</fullName>
    </recommendedName>
</protein>
<name>Q6AME8_DESPS</name>
<dbReference type="KEGG" id="dps:DP1748"/>
<dbReference type="InterPro" id="IPR016683">
    <property type="entry name" value="Glyco_trans_28_RedA_prd"/>
</dbReference>